<dbReference type="Proteomes" id="UP000007819">
    <property type="component" value="Chromosome X"/>
</dbReference>
<dbReference type="SUPFAM" id="SSF74788">
    <property type="entry name" value="Cullin repeat-like"/>
    <property type="match status" value="1"/>
</dbReference>
<sequence length="119" mass="13981">MDNISRRIEQMFPYFDDSHSQKLYNSTKLLLEERILQLLSIVQTENTENLLENYHGNWQKYCKSRINLSYCTTTTIQSNNKKHKLSEAKASVWPHFTSLPHADGDLNKLQRNISITTIH</sequence>
<reference evidence="1" key="2">
    <citation type="submission" date="2022-06" db="UniProtKB">
        <authorList>
            <consortium name="EnsemblMetazoa"/>
        </authorList>
    </citation>
    <scope>IDENTIFICATION</scope>
</reference>
<organism evidence="1 2">
    <name type="scientific">Acyrthosiphon pisum</name>
    <name type="common">Pea aphid</name>
    <dbReference type="NCBI Taxonomy" id="7029"/>
    <lineage>
        <taxon>Eukaryota</taxon>
        <taxon>Metazoa</taxon>
        <taxon>Ecdysozoa</taxon>
        <taxon>Arthropoda</taxon>
        <taxon>Hexapoda</taxon>
        <taxon>Insecta</taxon>
        <taxon>Pterygota</taxon>
        <taxon>Neoptera</taxon>
        <taxon>Paraneoptera</taxon>
        <taxon>Hemiptera</taxon>
        <taxon>Sternorrhyncha</taxon>
        <taxon>Aphidomorpha</taxon>
        <taxon>Aphidoidea</taxon>
        <taxon>Aphididae</taxon>
        <taxon>Macrosiphini</taxon>
        <taxon>Acyrthosiphon</taxon>
    </lineage>
</organism>
<protein>
    <submittedName>
        <fullName evidence="1">Uncharacterized protein</fullName>
    </submittedName>
</protein>
<dbReference type="Gene3D" id="1.20.1310.10">
    <property type="entry name" value="Cullin Repeats"/>
    <property type="match status" value="1"/>
</dbReference>
<reference evidence="2" key="1">
    <citation type="submission" date="2010-06" db="EMBL/GenBank/DDBJ databases">
        <authorList>
            <person name="Jiang H."/>
            <person name="Abraham K."/>
            <person name="Ali S."/>
            <person name="Alsbrooks S.L."/>
            <person name="Anim B.N."/>
            <person name="Anosike U.S."/>
            <person name="Attaway T."/>
            <person name="Bandaranaike D.P."/>
            <person name="Battles P.K."/>
            <person name="Bell S.N."/>
            <person name="Bell A.V."/>
            <person name="Beltran B."/>
            <person name="Bickham C."/>
            <person name="Bustamante Y."/>
            <person name="Caleb T."/>
            <person name="Canada A."/>
            <person name="Cardenas V."/>
            <person name="Carter K."/>
            <person name="Chacko J."/>
            <person name="Chandrabose M.N."/>
            <person name="Chavez D."/>
            <person name="Chavez A."/>
            <person name="Chen L."/>
            <person name="Chu H.-S."/>
            <person name="Claassen K.J."/>
            <person name="Cockrell R."/>
            <person name="Collins M."/>
            <person name="Cooper J.A."/>
            <person name="Cree A."/>
            <person name="Curry S.M."/>
            <person name="Da Y."/>
            <person name="Dao M.D."/>
            <person name="Das B."/>
            <person name="Davila M.-L."/>
            <person name="Davy-Carroll L."/>
            <person name="Denson S."/>
            <person name="Dinh H."/>
            <person name="Ebong V.E."/>
            <person name="Edwards J.R."/>
            <person name="Egan A."/>
            <person name="El-Daye J."/>
            <person name="Escobedo L."/>
            <person name="Fernandez S."/>
            <person name="Fernando P.R."/>
            <person name="Flagg N."/>
            <person name="Forbes L.D."/>
            <person name="Fowler R.G."/>
            <person name="Fu Q."/>
            <person name="Gabisi R.A."/>
            <person name="Ganer J."/>
            <person name="Garbino Pronczuk A."/>
            <person name="Garcia R.M."/>
            <person name="Garner T."/>
            <person name="Garrett T.E."/>
            <person name="Gonzalez D.A."/>
            <person name="Hamid H."/>
            <person name="Hawkins E.S."/>
            <person name="Hirani K."/>
            <person name="Hogues M.E."/>
            <person name="Hollins B."/>
            <person name="Hsiao C.-H."/>
            <person name="Jabil R."/>
            <person name="James M.L."/>
            <person name="Jhangiani S.N."/>
            <person name="Johnson B."/>
            <person name="Johnson Q."/>
            <person name="Joshi V."/>
            <person name="Kalu J.B."/>
            <person name="Kam C."/>
            <person name="Kashfia A."/>
            <person name="Keebler J."/>
            <person name="Kisamo H."/>
            <person name="Kovar C.L."/>
            <person name="Lago L.A."/>
            <person name="Lai C.-Y."/>
            <person name="Laidlaw J."/>
            <person name="Lara F."/>
            <person name="Le T.-K."/>
            <person name="Lee S.L."/>
            <person name="Legall F.H."/>
            <person name="Lemon S.J."/>
            <person name="Lewis L.R."/>
            <person name="Li B."/>
            <person name="Liu Y."/>
            <person name="Liu Y.-S."/>
            <person name="Lopez J."/>
            <person name="Lozado R.J."/>
            <person name="Lu J."/>
            <person name="Madu R.C."/>
            <person name="Maheshwari M."/>
            <person name="Maheshwari R."/>
            <person name="Malloy K."/>
            <person name="Martinez E."/>
            <person name="Mathew T."/>
            <person name="Mercado I.C."/>
            <person name="Mercado C."/>
            <person name="Meyer B."/>
            <person name="Montgomery K."/>
            <person name="Morgan M.B."/>
            <person name="Munidasa M."/>
            <person name="Nazareth L.V."/>
            <person name="Nelson J."/>
            <person name="Ng B.M."/>
            <person name="Nguyen N.B."/>
            <person name="Nguyen P.Q."/>
            <person name="Nguyen T."/>
            <person name="Obregon M."/>
            <person name="Okwuonu G.O."/>
            <person name="Onwere C.G."/>
            <person name="Orozco G."/>
            <person name="Parra A."/>
            <person name="Patel S."/>
            <person name="Patil S."/>
            <person name="Perez A."/>
            <person name="Perez Y."/>
            <person name="Pham C."/>
            <person name="Primus E.L."/>
            <person name="Pu L.-L."/>
            <person name="Puazo M."/>
            <person name="Qin X."/>
            <person name="Quiroz J.B."/>
            <person name="Reese J."/>
            <person name="Richards S."/>
            <person name="Rives C.M."/>
            <person name="Robberts R."/>
            <person name="Ruiz S.J."/>
            <person name="Ruiz M.J."/>
            <person name="Santibanez J."/>
            <person name="Schneider B.W."/>
            <person name="Sisson I."/>
            <person name="Smith M."/>
            <person name="Sodergren E."/>
            <person name="Song X.-Z."/>
            <person name="Song B.B."/>
            <person name="Summersgill H."/>
            <person name="Thelus R."/>
            <person name="Thornton R.D."/>
            <person name="Trejos Z.Y."/>
            <person name="Usmani K."/>
            <person name="Vattathil S."/>
            <person name="Villasana D."/>
            <person name="Walker D.L."/>
            <person name="Wang S."/>
            <person name="Wang K."/>
            <person name="White C.S."/>
            <person name="Williams A.C."/>
            <person name="Williamson J."/>
            <person name="Wilson K."/>
            <person name="Woghiren I.O."/>
            <person name="Woodworth J.R."/>
            <person name="Worley K.C."/>
            <person name="Wright R.A."/>
            <person name="Wu W."/>
            <person name="Young L."/>
            <person name="Zhang L."/>
            <person name="Zhang J."/>
            <person name="Zhu Y."/>
            <person name="Muzny D.M."/>
            <person name="Weinstock G."/>
            <person name="Gibbs R.A."/>
        </authorList>
    </citation>
    <scope>NUCLEOTIDE SEQUENCE [LARGE SCALE GENOMIC DNA]</scope>
    <source>
        <strain evidence="2">LSR1</strain>
    </source>
</reference>
<accession>A0A8R2JLL4</accession>
<dbReference type="KEGG" id="api:107882910"/>
<proteinExistence type="predicted"/>
<dbReference type="AlphaFoldDB" id="A0A8R2JLL4"/>
<evidence type="ECO:0000313" key="2">
    <source>
        <dbReference type="Proteomes" id="UP000007819"/>
    </source>
</evidence>
<dbReference type="EnsemblMetazoa" id="XM_029485714.1">
    <property type="protein sequence ID" value="XP_029341574.1"/>
    <property type="gene ID" value="LOC107882910"/>
</dbReference>
<evidence type="ECO:0000313" key="1">
    <source>
        <dbReference type="EnsemblMetazoa" id="XP_029341574.1"/>
    </source>
</evidence>
<dbReference type="InterPro" id="IPR016159">
    <property type="entry name" value="Cullin_repeat-like_dom_sf"/>
</dbReference>
<name>A0A8R2JLL4_ACYPI</name>
<dbReference type="RefSeq" id="XP_029341574.1">
    <property type="nucleotide sequence ID" value="XM_029485714.1"/>
</dbReference>
<dbReference type="GeneID" id="107882910"/>
<keyword evidence="2" id="KW-1185">Reference proteome</keyword>